<name>A0AAN8R7D9_9TELE</name>
<evidence type="ECO:0000313" key="3">
    <source>
        <dbReference type="Proteomes" id="UP001356427"/>
    </source>
</evidence>
<sequence>MASVSDNMVKAPAPQNDETDSSNTQLLEDLQDQLVSLKEQMDLCNTVLKDLVDLRGILREKKLSDGSFPAPK</sequence>
<protein>
    <submittedName>
        <fullName evidence="2">Uncharacterized protein</fullName>
    </submittedName>
</protein>
<evidence type="ECO:0000313" key="2">
    <source>
        <dbReference type="EMBL" id="KAK6326104.1"/>
    </source>
</evidence>
<organism evidence="2 3">
    <name type="scientific">Coregonus suidteri</name>
    <dbReference type="NCBI Taxonomy" id="861788"/>
    <lineage>
        <taxon>Eukaryota</taxon>
        <taxon>Metazoa</taxon>
        <taxon>Chordata</taxon>
        <taxon>Craniata</taxon>
        <taxon>Vertebrata</taxon>
        <taxon>Euteleostomi</taxon>
        <taxon>Actinopterygii</taxon>
        <taxon>Neopterygii</taxon>
        <taxon>Teleostei</taxon>
        <taxon>Protacanthopterygii</taxon>
        <taxon>Salmoniformes</taxon>
        <taxon>Salmonidae</taxon>
        <taxon>Coregoninae</taxon>
        <taxon>Coregonus</taxon>
    </lineage>
</organism>
<comment type="caution">
    <text evidence="2">The sequence shown here is derived from an EMBL/GenBank/DDBJ whole genome shotgun (WGS) entry which is preliminary data.</text>
</comment>
<dbReference type="Proteomes" id="UP001356427">
    <property type="component" value="Unassembled WGS sequence"/>
</dbReference>
<gene>
    <name evidence="2" type="ORF">J4Q44_G00017480</name>
</gene>
<dbReference type="EMBL" id="JAGTTL010000002">
    <property type="protein sequence ID" value="KAK6326104.1"/>
    <property type="molecule type" value="Genomic_DNA"/>
</dbReference>
<keyword evidence="3" id="KW-1185">Reference proteome</keyword>
<feature type="region of interest" description="Disordered" evidence="1">
    <location>
        <begin position="1"/>
        <end position="24"/>
    </location>
</feature>
<reference evidence="2 3" key="1">
    <citation type="submission" date="2021-04" db="EMBL/GenBank/DDBJ databases">
        <authorList>
            <person name="De Guttry C."/>
            <person name="Zahm M."/>
            <person name="Klopp C."/>
            <person name="Cabau C."/>
            <person name="Louis A."/>
            <person name="Berthelot C."/>
            <person name="Parey E."/>
            <person name="Roest Crollius H."/>
            <person name="Montfort J."/>
            <person name="Robinson-Rechavi M."/>
            <person name="Bucao C."/>
            <person name="Bouchez O."/>
            <person name="Gislard M."/>
            <person name="Lluch J."/>
            <person name="Milhes M."/>
            <person name="Lampietro C."/>
            <person name="Lopez Roques C."/>
            <person name="Donnadieu C."/>
            <person name="Braasch I."/>
            <person name="Desvignes T."/>
            <person name="Postlethwait J."/>
            <person name="Bobe J."/>
            <person name="Wedekind C."/>
            <person name="Guiguen Y."/>
        </authorList>
    </citation>
    <scope>NUCLEOTIDE SEQUENCE [LARGE SCALE GENOMIC DNA]</scope>
    <source>
        <strain evidence="2">Cs_M1</strain>
        <tissue evidence="2">Blood</tissue>
    </source>
</reference>
<dbReference type="AlphaFoldDB" id="A0AAN8R7D9"/>
<evidence type="ECO:0000256" key="1">
    <source>
        <dbReference type="SAM" id="MobiDB-lite"/>
    </source>
</evidence>
<accession>A0AAN8R7D9</accession>
<proteinExistence type="predicted"/>